<dbReference type="PANTHER" id="PTHR37828">
    <property type="entry name" value="GSR2449 PROTEIN"/>
    <property type="match status" value="1"/>
</dbReference>
<dbReference type="EMBL" id="CP022579">
    <property type="protein sequence ID" value="QEL64197.1"/>
    <property type="molecule type" value="Genomic_DNA"/>
</dbReference>
<evidence type="ECO:0000259" key="2">
    <source>
        <dbReference type="Pfam" id="PF03795"/>
    </source>
</evidence>
<comment type="similarity">
    <text evidence="1">Belongs to the YciI family.</text>
</comment>
<dbReference type="SUPFAM" id="SSF54909">
    <property type="entry name" value="Dimeric alpha+beta barrel"/>
    <property type="match status" value="1"/>
</dbReference>
<evidence type="ECO:0000313" key="3">
    <source>
        <dbReference type="EMBL" id="QEL64197.1"/>
    </source>
</evidence>
<sequence length="107" mass="11587">MLYVVLLRYIRSLAEVEAHLEAHRDYLYRQFGAGRFIASGPQEPRQGGVILARAPSREALLGWLAEDPFSQAGVAAFEVVAFHATLRASELPASLAPDSAAVPRLAA</sequence>
<dbReference type="Gene3D" id="3.30.70.1060">
    <property type="entry name" value="Dimeric alpha+beta barrel"/>
    <property type="match status" value="1"/>
</dbReference>
<dbReference type="Pfam" id="PF03795">
    <property type="entry name" value="YCII"/>
    <property type="match status" value="1"/>
</dbReference>
<proteinExistence type="inferred from homology"/>
<keyword evidence="4" id="KW-1185">Reference proteome</keyword>
<dbReference type="InterPro" id="IPR011008">
    <property type="entry name" value="Dimeric_a/b-barrel"/>
</dbReference>
<dbReference type="Proteomes" id="UP000323671">
    <property type="component" value="Chromosome"/>
</dbReference>
<dbReference type="InterPro" id="IPR005545">
    <property type="entry name" value="YCII"/>
</dbReference>
<organism evidence="3 4">
    <name type="scientific">Oryzomicrobium terrae</name>
    <dbReference type="NCBI Taxonomy" id="1735038"/>
    <lineage>
        <taxon>Bacteria</taxon>
        <taxon>Pseudomonadati</taxon>
        <taxon>Pseudomonadota</taxon>
        <taxon>Betaproteobacteria</taxon>
        <taxon>Rhodocyclales</taxon>
        <taxon>Rhodocyclaceae</taxon>
        <taxon>Oryzomicrobium</taxon>
    </lineage>
</organism>
<accession>A0A5C1E7D3</accession>
<evidence type="ECO:0000256" key="1">
    <source>
        <dbReference type="ARBA" id="ARBA00007689"/>
    </source>
</evidence>
<name>A0A5C1E7D3_9RHOO</name>
<dbReference type="KEGG" id="otr:OTERR_07210"/>
<feature type="domain" description="YCII-related" evidence="2">
    <location>
        <begin position="1"/>
        <end position="82"/>
    </location>
</feature>
<gene>
    <name evidence="3" type="ORF">OTERR_07210</name>
</gene>
<evidence type="ECO:0000313" key="4">
    <source>
        <dbReference type="Proteomes" id="UP000323671"/>
    </source>
</evidence>
<dbReference type="AlphaFoldDB" id="A0A5C1E7D3"/>
<dbReference type="PANTHER" id="PTHR37828:SF1">
    <property type="entry name" value="YCII-RELATED DOMAIN-CONTAINING PROTEIN"/>
    <property type="match status" value="1"/>
</dbReference>
<protein>
    <recommendedName>
        <fullName evidence="2">YCII-related domain-containing protein</fullName>
    </recommendedName>
</protein>
<reference evidence="3 4" key="1">
    <citation type="submission" date="2017-07" db="EMBL/GenBank/DDBJ databases">
        <title>Complete genome sequence of Oryzomicrobium terrae TPP412.</title>
        <authorList>
            <person name="Chiu L.-W."/>
            <person name="Lo K.-J."/>
            <person name="Tsai Y.-M."/>
            <person name="Lin S.-S."/>
            <person name="Kuo C.-H."/>
            <person name="Liu C.-T."/>
        </authorList>
    </citation>
    <scope>NUCLEOTIDE SEQUENCE [LARGE SCALE GENOMIC DNA]</scope>
    <source>
        <strain evidence="3 4">TPP412</strain>
    </source>
</reference>